<keyword evidence="4 8" id="KW-0732">Signal</keyword>
<keyword evidence="5" id="KW-1133">Transmembrane helix</keyword>
<name>A0AA97J2T9_EUBMA</name>
<dbReference type="GeneID" id="129325970"/>
<evidence type="ECO:0000313" key="9">
    <source>
        <dbReference type="Proteomes" id="UP001190640"/>
    </source>
</evidence>
<dbReference type="GO" id="GO:0072683">
    <property type="term" value="P:T cell extravasation"/>
    <property type="evidence" value="ECO:0007669"/>
    <property type="project" value="TreeGrafter"/>
</dbReference>
<dbReference type="GO" id="GO:0034109">
    <property type="term" value="P:homotypic cell-cell adhesion"/>
    <property type="evidence" value="ECO:0007669"/>
    <property type="project" value="TreeGrafter"/>
</dbReference>
<proteinExistence type="inferred from homology"/>
<evidence type="ECO:0000256" key="7">
    <source>
        <dbReference type="SAM" id="MobiDB-lite"/>
    </source>
</evidence>
<dbReference type="RefSeq" id="XP_054829971.1">
    <property type="nucleotide sequence ID" value="XM_054973996.1"/>
</dbReference>
<feature type="chain" id="PRO_5041701350" evidence="8">
    <location>
        <begin position="22"/>
        <end position="166"/>
    </location>
</feature>
<evidence type="ECO:0000256" key="8">
    <source>
        <dbReference type="SAM" id="SignalP"/>
    </source>
</evidence>
<feature type="signal peptide" evidence="8">
    <location>
        <begin position="1"/>
        <end position="21"/>
    </location>
</feature>
<gene>
    <name evidence="10" type="primary">LOC129325970</name>
</gene>
<evidence type="ECO:0000256" key="3">
    <source>
        <dbReference type="ARBA" id="ARBA00022692"/>
    </source>
</evidence>
<dbReference type="GO" id="GO:0005886">
    <property type="term" value="C:plasma membrane"/>
    <property type="evidence" value="ECO:0007669"/>
    <property type="project" value="TreeGrafter"/>
</dbReference>
<keyword evidence="9" id="KW-1185">Reference proteome</keyword>
<evidence type="ECO:0000313" key="10">
    <source>
        <dbReference type="RefSeq" id="XP_054829971.1"/>
    </source>
</evidence>
<dbReference type="InterPro" id="IPR022078">
    <property type="entry name" value="CD99L2"/>
</dbReference>
<reference evidence="10" key="1">
    <citation type="submission" date="2025-08" db="UniProtKB">
        <authorList>
            <consortium name="RefSeq"/>
        </authorList>
    </citation>
    <scope>IDENTIFICATION</scope>
    <source>
        <tissue evidence="10">Blood</tissue>
    </source>
</reference>
<evidence type="ECO:0000256" key="5">
    <source>
        <dbReference type="ARBA" id="ARBA00022989"/>
    </source>
</evidence>
<dbReference type="PANTHER" id="PTHR15076:SF15">
    <property type="entry name" value="CD99 ANTIGEN"/>
    <property type="match status" value="1"/>
</dbReference>
<dbReference type="Proteomes" id="UP001190640">
    <property type="component" value="Chromosome 3"/>
</dbReference>
<dbReference type="AlphaFoldDB" id="A0AA97J2T9"/>
<keyword evidence="6" id="KW-0472">Membrane</keyword>
<protein>
    <submittedName>
        <fullName evidence="10">Uncharacterized protein LOC129325970 isoform X3</fullName>
    </submittedName>
</protein>
<dbReference type="PANTHER" id="PTHR15076">
    <property type="entry name" value="CD99/MIC2 PROTEIN RELATED"/>
    <property type="match status" value="1"/>
</dbReference>
<comment type="subcellular location">
    <subcellularLocation>
        <location evidence="1">Membrane</location>
        <topology evidence="1">Single-pass type I membrane protein</topology>
    </subcellularLocation>
</comment>
<evidence type="ECO:0000256" key="1">
    <source>
        <dbReference type="ARBA" id="ARBA00004479"/>
    </source>
</evidence>
<sequence length="166" mass="17505">MQRLAPLVWLALVLLASYCRGQGEDLSLSDALPDTEPTKKPATGPKKTTPDNGFNLEDAVGGEDEPSPPQHPGGHGNKGEGFDDSDLLGDSTLPPEKPGGRASNPSAGGQGSDSNTGENTEVLLNTAITLENQVAAIVGRAFAQLRLEHQRHLFLHLATDLCLSYI</sequence>
<accession>A0AA97J2T9</accession>
<evidence type="ECO:0000256" key="4">
    <source>
        <dbReference type="ARBA" id="ARBA00022729"/>
    </source>
</evidence>
<keyword evidence="3" id="KW-0812">Transmembrane</keyword>
<organism evidence="9 10">
    <name type="scientific">Eublepharis macularius</name>
    <name type="common">Leopard gecko</name>
    <name type="synonym">Cyrtodactylus macularius</name>
    <dbReference type="NCBI Taxonomy" id="481883"/>
    <lineage>
        <taxon>Eukaryota</taxon>
        <taxon>Metazoa</taxon>
        <taxon>Chordata</taxon>
        <taxon>Craniata</taxon>
        <taxon>Vertebrata</taxon>
        <taxon>Euteleostomi</taxon>
        <taxon>Lepidosauria</taxon>
        <taxon>Squamata</taxon>
        <taxon>Bifurcata</taxon>
        <taxon>Gekkota</taxon>
        <taxon>Eublepharidae</taxon>
        <taxon>Eublepharinae</taxon>
        <taxon>Eublepharis</taxon>
    </lineage>
</organism>
<evidence type="ECO:0000256" key="6">
    <source>
        <dbReference type="ARBA" id="ARBA00023136"/>
    </source>
</evidence>
<evidence type="ECO:0000256" key="2">
    <source>
        <dbReference type="ARBA" id="ARBA00008763"/>
    </source>
</evidence>
<comment type="similarity">
    <text evidence="2">Belongs to the CD99 family.</text>
</comment>
<feature type="region of interest" description="Disordered" evidence="7">
    <location>
        <begin position="25"/>
        <end position="118"/>
    </location>
</feature>
<dbReference type="GO" id="GO:2000391">
    <property type="term" value="P:positive regulation of neutrophil extravasation"/>
    <property type="evidence" value="ECO:0007669"/>
    <property type="project" value="TreeGrafter"/>
</dbReference>
<feature type="compositionally biased region" description="Polar residues" evidence="7">
    <location>
        <begin position="103"/>
        <end position="118"/>
    </location>
</feature>